<dbReference type="KEGG" id="dpx:DAPPUDRAFT_263453"/>
<dbReference type="InParanoid" id="E9HPT0"/>
<accession>E9HPT0</accession>
<keyword evidence="2" id="KW-0812">Transmembrane</keyword>
<dbReference type="EMBL" id="GL732710">
    <property type="protein sequence ID" value="EFX66257.1"/>
    <property type="molecule type" value="Genomic_DNA"/>
</dbReference>
<dbReference type="HOGENOM" id="CLU_128398_0_0_1"/>
<keyword evidence="2" id="KW-0472">Membrane</keyword>
<sequence>MNQQKTEIVILIWKIVTMIFNLLSQLALVLKKINLPHTMYPTENHQVVVIVKVITLHRVLNSSSTQLLIHGHTIVPCSSKHTLQYQTKPFRMINTLQGPHQIIGTLHSPELLNRYLTEIGRVVNTVPETPLLTQNLQSNTADTVSPLPGRDLPSLESTQQTKKRHRHPEKESFELSVLSP</sequence>
<keyword evidence="4" id="KW-1185">Reference proteome</keyword>
<reference evidence="3 4" key="1">
    <citation type="journal article" date="2011" name="Science">
        <title>The ecoresponsive genome of Daphnia pulex.</title>
        <authorList>
            <person name="Colbourne J.K."/>
            <person name="Pfrender M.E."/>
            <person name="Gilbert D."/>
            <person name="Thomas W.K."/>
            <person name="Tucker A."/>
            <person name="Oakley T.H."/>
            <person name="Tokishita S."/>
            <person name="Aerts A."/>
            <person name="Arnold G.J."/>
            <person name="Basu M.K."/>
            <person name="Bauer D.J."/>
            <person name="Caceres C.E."/>
            <person name="Carmel L."/>
            <person name="Casola C."/>
            <person name="Choi J.H."/>
            <person name="Detter J.C."/>
            <person name="Dong Q."/>
            <person name="Dusheyko S."/>
            <person name="Eads B.D."/>
            <person name="Frohlich T."/>
            <person name="Geiler-Samerotte K.A."/>
            <person name="Gerlach D."/>
            <person name="Hatcher P."/>
            <person name="Jogdeo S."/>
            <person name="Krijgsveld J."/>
            <person name="Kriventseva E.V."/>
            <person name="Kultz D."/>
            <person name="Laforsch C."/>
            <person name="Lindquist E."/>
            <person name="Lopez J."/>
            <person name="Manak J.R."/>
            <person name="Muller J."/>
            <person name="Pangilinan J."/>
            <person name="Patwardhan R.P."/>
            <person name="Pitluck S."/>
            <person name="Pritham E.J."/>
            <person name="Rechtsteiner A."/>
            <person name="Rho M."/>
            <person name="Rogozin I.B."/>
            <person name="Sakarya O."/>
            <person name="Salamov A."/>
            <person name="Schaack S."/>
            <person name="Shapiro H."/>
            <person name="Shiga Y."/>
            <person name="Skalitzky C."/>
            <person name="Smith Z."/>
            <person name="Souvorov A."/>
            <person name="Sung W."/>
            <person name="Tang Z."/>
            <person name="Tsuchiya D."/>
            <person name="Tu H."/>
            <person name="Vos H."/>
            <person name="Wang M."/>
            <person name="Wolf Y.I."/>
            <person name="Yamagata H."/>
            <person name="Yamada T."/>
            <person name="Ye Y."/>
            <person name="Shaw J.R."/>
            <person name="Andrews J."/>
            <person name="Crease T.J."/>
            <person name="Tang H."/>
            <person name="Lucas S.M."/>
            <person name="Robertson H.M."/>
            <person name="Bork P."/>
            <person name="Koonin E.V."/>
            <person name="Zdobnov E.M."/>
            <person name="Grigoriev I.V."/>
            <person name="Lynch M."/>
            <person name="Boore J.L."/>
        </authorList>
    </citation>
    <scope>NUCLEOTIDE SEQUENCE [LARGE SCALE GENOMIC DNA]</scope>
</reference>
<name>E9HPT0_DAPPU</name>
<organism evidence="3 4">
    <name type="scientific">Daphnia pulex</name>
    <name type="common">Water flea</name>
    <dbReference type="NCBI Taxonomy" id="6669"/>
    <lineage>
        <taxon>Eukaryota</taxon>
        <taxon>Metazoa</taxon>
        <taxon>Ecdysozoa</taxon>
        <taxon>Arthropoda</taxon>
        <taxon>Crustacea</taxon>
        <taxon>Branchiopoda</taxon>
        <taxon>Diplostraca</taxon>
        <taxon>Cladocera</taxon>
        <taxon>Anomopoda</taxon>
        <taxon>Daphniidae</taxon>
        <taxon>Daphnia</taxon>
    </lineage>
</organism>
<gene>
    <name evidence="3" type="ORF">DAPPUDRAFT_263453</name>
</gene>
<evidence type="ECO:0000313" key="3">
    <source>
        <dbReference type="EMBL" id="EFX66257.1"/>
    </source>
</evidence>
<keyword evidence="2" id="KW-1133">Transmembrane helix</keyword>
<proteinExistence type="predicted"/>
<dbReference type="Proteomes" id="UP000000305">
    <property type="component" value="Unassembled WGS sequence"/>
</dbReference>
<evidence type="ECO:0000256" key="1">
    <source>
        <dbReference type="SAM" id="MobiDB-lite"/>
    </source>
</evidence>
<evidence type="ECO:0000313" key="4">
    <source>
        <dbReference type="Proteomes" id="UP000000305"/>
    </source>
</evidence>
<feature type="transmembrane region" description="Helical" evidence="2">
    <location>
        <begin position="12"/>
        <end position="30"/>
    </location>
</feature>
<protein>
    <submittedName>
        <fullName evidence="3">Uncharacterized protein</fullName>
    </submittedName>
</protein>
<evidence type="ECO:0000256" key="2">
    <source>
        <dbReference type="SAM" id="Phobius"/>
    </source>
</evidence>
<dbReference type="AlphaFoldDB" id="E9HPT0"/>
<feature type="region of interest" description="Disordered" evidence="1">
    <location>
        <begin position="137"/>
        <end position="180"/>
    </location>
</feature>